<evidence type="ECO:0000256" key="6">
    <source>
        <dbReference type="ARBA" id="ARBA00022777"/>
    </source>
</evidence>
<name>A0A8H3XAC4_GIGMA</name>
<dbReference type="Gene3D" id="1.10.510.10">
    <property type="entry name" value="Transferase(Phosphotransferase) domain 1"/>
    <property type="match status" value="1"/>
</dbReference>
<keyword evidence="6 12" id="KW-0418">Kinase</keyword>
<evidence type="ECO:0000256" key="4">
    <source>
        <dbReference type="ARBA" id="ARBA00022679"/>
    </source>
</evidence>
<dbReference type="InterPro" id="IPR050108">
    <property type="entry name" value="CDK"/>
</dbReference>
<dbReference type="Gene3D" id="3.30.200.20">
    <property type="entry name" value="Phosphorylase Kinase, domain 1"/>
    <property type="match status" value="1"/>
</dbReference>
<evidence type="ECO:0000256" key="5">
    <source>
        <dbReference type="ARBA" id="ARBA00022741"/>
    </source>
</evidence>
<dbReference type="PANTHER" id="PTHR24056:SF171">
    <property type="entry name" value="CYCLIN-DEPENDENT KINASE 20"/>
    <property type="match status" value="1"/>
</dbReference>
<evidence type="ECO:0000256" key="8">
    <source>
        <dbReference type="ARBA" id="ARBA00023242"/>
    </source>
</evidence>
<comment type="catalytic activity">
    <reaction evidence="10">
        <text>L-seryl-[protein] + ATP = O-phospho-L-seryl-[protein] + ADP + H(+)</text>
        <dbReference type="Rhea" id="RHEA:17989"/>
        <dbReference type="Rhea" id="RHEA-COMP:9863"/>
        <dbReference type="Rhea" id="RHEA-COMP:11604"/>
        <dbReference type="ChEBI" id="CHEBI:15378"/>
        <dbReference type="ChEBI" id="CHEBI:29999"/>
        <dbReference type="ChEBI" id="CHEBI:30616"/>
        <dbReference type="ChEBI" id="CHEBI:83421"/>
        <dbReference type="ChEBI" id="CHEBI:456216"/>
        <dbReference type="EC" id="2.7.11.22"/>
    </reaction>
</comment>
<evidence type="ECO:0000256" key="2">
    <source>
        <dbReference type="ARBA" id="ARBA00012425"/>
    </source>
</evidence>
<dbReference type="InterPro" id="IPR008266">
    <property type="entry name" value="Tyr_kinase_AS"/>
</dbReference>
<dbReference type="OrthoDB" id="1732493at2759"/>
<comment type="caution">
    <text evidence="12">The sequence shown here is derived from an EMBL/GenBank/DDBJ whole genome shotgun (WGS) entry which is preliminary data.</text>
</comment>
<dbReference type="PROSITE" id="PS00109">
    <property type="entry name" value="PROTEIN_KINASE_TYR"/>
    <property type="match status" value="1"/>
</dbReference>
<dbReference type="PROSITE" id="PS50011">
    <property type="entry name" value="PROTEIN_KINASE_DOM"/>
    <property type="match status" value="1"/>
</dbReference>
<keyword evidence="4" id="KW-0808">Transferase</keyword>
<gene>
    <name evidence="12" type="ORF">F8M41_005232</name>
</gene>
<dbReference type="EC" id="2.7.11.22" evidence="2"/>
<comment type="catalytic activity">
    <reaction evidence="9">
        <text>L-threonyl-[protein] + ATP = O-phospho-L-threonyl-[protein] + ADP + H(+)</text>
        <dbReference type="Rhea" id="RHEA:46608"/>
        <dbReference type="Rhea" id="RHEA-COMP:11060"/>
        <dbReference type="Rhea" id="RHEA-COMP:11605"/>
        <dbReference type="ChEBI" id="CHEBI:15378"/>
        <dbReference type="ChEBI" id="CHEBI:30013"/>
        <dbReference type="ChEBI" id="CHEBI:30616"/>
        <dbReference type="ChEBI" id="CHEBI:61977"/>
        <dbReference type="ChEBI" id="CHEBI:456216"/>
        <dbReference type="EC" id="2.7.11.22"/>
    </reaction>
</comment>
<protein>
    <recommendedName>
        <fullName evidence="2">cyclin-dependent kinase</fullName>
        <ecNumber evidence="2">2.7.11.22</ecNumber>
    </recommendedName>
</protein>
<keyword evidence="3" id="KW-0723">Serine/threonine-protein kinase</keyword>
<evidence type="ECO:0000256" key="1">
    <source>
        <dbReference type="ARBA" id="ARBA00004123"/>
    </source>
</evidence>
<evidence type="ECO:0000259" key="11">
    <source>
        <dbReference type="PROSITE" id="PS50011"/>
    </source>
</evidence>
<evidence type="ECO:0000313" key="13">
    <source>
        <dbReference type="Proteomes" id="UP000439903"/>
    </source>
</evidence>
<sequence length="329" mass="37563">METNIFEILEICGDGTFGIVYKAKQKSTETLVAIKRAKEVKYERPVQERIANEKEILCKLHHENIISIFSLEEPVEITSSLSFSKLLNIKLNVNAIVFPYCPLTLKSLLKDYALAPHEVKSCIWMILNGVAHIHSNGVIHRDLSPNNILISDSGVIKISDFGTAWTDSNNNHEPRGKMKFEVGTRYYRAPELLYSADNYSNAIDLWSLGCIFAEFFTKPANSPLFHGENDIEQLSEIFRILGVPNESTWPEMIDFPDYGKITFVKKDCDGLTIKQLPKAKPQDVQFISKFLKYPSMERMMTSKALLDPLLDADDFSKFYINIQDLKKRI</sequence>
<organism evidence="12 13">
    <name type="scientific">Gigaspora margarita</name>
    <dbReference type="NCBI Taxonomy" id="4874"/>
    <lineage>
        <taxon>Eukaryota</taxon>
        <taxon>Fungi</taxon>
        <taxon>Fungi incertae sedis</taxon>
        <taxon>Mucoromycota</taxon>
        <taxon>Glomeromycotina</taxon>
        <taxon>Glomeromycetes</taxon>
        <taxon>Diversisporales</taxon>
        <taxon>Gigasporaceae</taxon>
        <taxon>Gigaspora</taxon>
    </lineage>
</organism>
<reference evidence="12 13" key="1">
    <citation type="journal article" date="2019" name="Environ. Microbiol.">
        <title>At the nexus of three kingdoms: the genome of the mycorrhizal fungus Gigaspora margarita provides insights into plant, endobacterial and fungal interactions.</title>
        <authorList>
            <person name="Venice F."/>
            <person name="Ghignone S."/>
            <person name="Salvioli di Fossalunga A."/>
            <person name="Amselem J."/>
            <person name="Novero M."/>
            <person name="Xianan X."/>
            <person name="Sedzielewska Toro K."/>
            <person name="Morin E."/>
            <person name="Lipzen A."/>
            <person name="Grigoriev I.V."/>
            <person name="Henrissat B."/>
            <person name="Martin F.M."/>
            <person name="Bonfante P."/>
        </authorList>
    </citation>
    <scope>NUCLEOTIDE SEQUENCE [LARGE SCALE GENOMIC DNA]</scope>
    <source>
        <strain evidence="12 13">BEG34</strain>
    </source>
</reference>
<dbReference type="AlphaFoldDB" id="A0A8H3XAC4"/>
<dbReference type="Proteomes" id="UP000439903">
    <property type="component" value="Unassembled WGS sequence"/>
</dbReference>
<dbReference type="EMBL" id="WTPW01001495">
    <property type="protein sequence ID" value="KAF0432302.1"/>
    <property type="molecule type" value="Genomic_DNA"/>
</dbReference>
<evidence type="ECO:0000313" key="12">
    <source>
        <dbReference type="EMBL" id="KAF0432302.1"/>
    </source>
</evidence>
<proteinExistence type="predicted"/>
<dbReference type="GO" id="GO:0005634">
    <property type="term" value="C:nucleus"/>
    <property type="evidence" value="ECO:0007669"/>
    <property type="project" value="UniProtKB-SubCell"/>
</dbReference>
<evidence type="ECO:0000256" key="9">
    <source>
        <dbReference type="ARBA" id="ARBA00047811"/>
    </source>
</evidence>
<keyword evidence="5" id="KW-0547">Nucleotide-binding</keyword>
<comment type="subcellular location">
    <subcellularLocation>
        <location evidence="1">Nucleus</location>
    </subcellularLocation>
</comment>
<dbReference type="InterPro" id="IPR000719">
    <property type="entry name" value="Prot_kinase_dom"/>
</dbReference>
<keyword evidence="13" id="KW-1185">Reference proteome</keyword>
<dbReference type="SUPFAM" id="SSF56112">
    <property type="entry name" value="Protein kinase-like (PK-like)"/>
    <property type="match status" value="1"/>
</dbReference>
<evidence type="ECO:0000256" key="3">
    <source>
        <dbReference type="ARBA" id="ARBA00022527"/>
    </source>
</evidence>
<keyword evidence="8" id="KW-0539">Nucleus</keyword>
<dbReference type="FunFam" id="1.10.510.10:FF:000624">
    <property type="entry name" value="Mitogen-activated protein kinase"/>
    <property type="match status" value="1"/>
</dbReference>
<dbReference type="GO" id="GO:0005524">
    <property type="term" value="F:ATP binding"/>
    <property type="evidence" value="ECO:0007669"/>
    <property type="project" value="UniProtKB-KW"/>
</dbReference>
<evidence type="ECO:0000256" key="7">
    <source>
        <dbReference type="ARBA" id="ARBA00022840"/>
    </source>
</evidence>
<accession>A0A8H3XAC4</accession>
<dbReference type="InterPro" id="IPR011009">
    <property type="entry name" value="Kinase-like_dom_sf"/>
</dbReference>
<dbReference type="PANTHER" id="PTHR24056">
    <property type="entry name" value="CELL DIVISION PROTEIN KINASE"/>
    <property type="match status" value="1"/>
</dbReference>
<dbReference type="Pfam" id="PF00069">
    <property type="entry name" value="Pkinase"/>
    <property type="match status" value="1"/>
</dbReference>
<evidence type="ECO:0000256" key="10">
    <source>
        <dbReference type="ARBA" id="ARBA00048367"/>
    </source>
</evidence>
<feature type="domain" description="Protein kinase" evidence="11">
    <location>
        <begin position="6"/>
        <end position="310"/>
    </location>
</feature>
<dbReference type="GO" id="GO:0004693">
    <property type="term" value="F:cyclin-dependent protein serine/threonine kinase activity"/>
    <property type="evidence" value="ECO:0007669"/>
    <property type="project" value="UniProtKB-EC"/>
</dbReference>
<keyword evidence="7" id="KW-0067">ATP-binding</keyword>